<reference evidence="1 2" key="1">
    <citation type="submission" date="2016-10" db="EMBL/GenBank/DDBJ databases">
        <authorList>
            <person name="de Groot N.N."/>
        </authorList>
    </citation>
    <scope>NUCLEOTIDE SEQUENCE [LARGE SCALE GENOMIC DNA]</scope>
    <source>
        <strain evidence="1 2">DSM 12130</strain>
    </source>
</reference>
<evidence type="ECO:0000313" key="2">
    <source>
        <dbReference type="Proteomes" id="UP000199073"/>
    </source>
</evidence>
<sequence>MTKQQISSFVRLADAEVEISYSAAHEALVNFLFCDHITHPGQVCDNKLQLYLDYSEGLHRLFDNTNSLYQGKCWFELASTLMSKVIHYCINDSSHYLSIHAAAFDIEGRGVLFPGKSGSGKSSLAAWLTLQGYHYFTDELVMLSKNGEMHPLTRPISINKSSWPLLSPHATRIQNGVVAGQRGFMVAHRNLNSQWEKRDVTLNTIVFPQYQPTERAVFEPISQGQAFFRLLENYIKARDFHEFSISELASLVRGVETFRLCYSKLEELDEILEPFFVHA</sequence>
<dbReference type="OrthoDB" id="5430844at2"/>
<dbReference type="InterPro" id="IPR027417">
    <property type="entry name" value="P-loop_NTPase"/>
</dbReference>
<keyword evidence="2" id="KW-1185">Reference proteome</keyword>
<gene>
    <name evidence="1" type="ORF">SAMN05660330_04109</name>
</gene>
<dbReference type="Proteomes" id="UP000199073">
    <property type="component" value="Unassembled WGS sequence"/>
</dbReference>
<dbReference type="STRING" id="91360.SAMN05660330_04109"/>
<name>A0A1H0VK24_9BACT</name>
<dbReference type="RefSeq" id="WP_092225977.1">
    <property type="nucleotide sequence ID" value="NZ_FNJI01000052.1"/>
</dbReference>
<dbReference type="EMBL" id="FNJI01000052">
    <property type="protein sequence ID" value="SDP78693.1"/>
    <property type="molecule type" value="Genomic_DNA"/>
</dbReference>
<dbReference type="AlphaFoldDB" id="A0A1H0VK24"/>
<dbReference type="Gene3D" id="3.40.50.300">
    <property type="entry name" value="P-loop containing nucleotide triphosphate hydrolases"/>
    <property type="match status" value="1"/>
</dbReference>
<proteinExistence type="predicted"/>
<evidence type="ECO:0000313" key="1">
    <source>
        <dbReference type="EMBL" id="SDP78693.1"/>
    </source>
</evidence>
<evidence type="ECO:0008006" key="3">
    <source>
        <dbReference type="Google" id="ProtNLM"/>
    </source>
</evidence>
<protein>
    <recommendedName>
        <fullName evidence="3">Hpr(Ser) kinase/phosphatase</fullName>
    </recommendedName>
</protein>
<dbReference type="SUPFAM" id="SSF53795">
    <property type="entry name" value="PEP carboxykinase-like"/>
    <property type="match status" value="1"/>
</dbReference>
<organism evidence="1 2">
    <name type="scientific">Desulforhopalus singaporensis</name>
    <dbReference type="NCBI Taxonomy" id="91360"/>
    <lineage>
        <taxon>Bacteria</taxon>
        <taxon>Pseudomonadati</taxon>
        <taxon>Thermodesulfobacteriota</taxon>
        <taxon>Desulfobulbia</taxon>
        <taxon>Desulfobulbales</taxon>
        <taxon>Desulfocapsaceae</taxon>
        <taxon>Desulforhopalus</taxon>
    </lineage>
</organism>
<accession>A0A1H0VK24</accession>